<comment type="function">
    <text evidence="3">Catalyzes the hydrolysis of N-formyl-L-kynurenine to L-kynurenine, the second step in the kynurenine pathway of tryptophan degradation. Kynurenine may be further oxidized to nicotinic acid, NAD(H) and NADP(H). Required for elimination of toxic metabolites.</text>
</comment>
<dbReference type="PANTHER" id="PTHR48081:SF33">
    <property type="entry name" value="KYNURENINE FORMAMIDASE"/>
    <property type="match status" value="1"/>
</dbReference>
<evidence type="ECO:0000256" key="3">
    <source>
        <dbReference type="HAMAP-Rule" id="MF_03014"/>
    </source>
</evidence>
<proteinExistence type="inferred from homology"/>
<comment type="domain">
    <text evidence="3">The main chain amide nitrogen atoms of the second glycine and its adjacent residue in the HGGXW motif define the oxyanion hole, and stabilize the oxyanion that forms during the nucleophilic attack by the catalytic serine during substrate cleavage.</text>
</comment>
<dbReference type="SUPFAM" id="SSF53474">
    <property type="entry name" value="alpha/beta-Hydrolases"/>
    <property type="match status" value="1"/>
</dbReference>
<comment type="similarity">
    <text evidence="3">Belongs to the kynurenine formamidase family.</text>
</comment>
<feature type="active site" evidence="3">
    <location>
        <position position="339"/>
    </location>
</feature>
<protein>
    <recommendedName>
        <fullName evidence="3">Kynurenine formamidase</fullName>
        <shortName evidence="3">KFA</shortName>
        <shortName evidence="3">KFase</shortName>
        <ecNumber evidence="3">3.5.1.9</ecNumber>
    </recommendedName>
    <alternativeName>
        <fullName evidence="3">Arylformamidase</fullName>
    </alternativeName>
    <alternativeName>
        <fullName evidence="3">N-formylkynurenine formamidase</fullName>
        <shortName evidence="3">FKF</shortName>
    </alternativeName>
</protein>
<dbReference type="AlphaFoldDB" id="A0A8K0TE83"/>
<feature type="region of interest" description="Disordered" evidence="5">
    <location>
        <begin position="69"/>
        <end position="90"/>
    </location>
</feature>
<comment type="subunit">
    <text evidence="3">Homodimer.</text>
</comment>
<dbReference type="GO" id="GO:0004061">
    <property type="term" value="F:arylformamidase activity"/>
    <property type="evidence" value="ECO:0007669"/>
    <property type="project" value="UniProtKB-UniRule"/>
</dbReference>
<dbReference type="Gene3D" id="3.40.50.1820">
    <property type="entry name" value="alpha/beta hydrolase"/>
    <property type="match status" value="1"/>
</dbReference>
<keyword evidence="7" id="KW-1185">Reference proteome</keyword>
<dbReference type="EC" id="3.5.1.9" evidence="3"/>
<evidence type="ECO:0000313" key="6">
    <source>
        <dbReference type="EMBL" id="KAH7362974.1"/>
    </source>
</evidence>
<dbReference type="GO" id="GO:0034354">
    <property type="term" value="P:'de novo' NAD+ biosynthetic process from L-tryptophan"/>
    <property type="evidence" value="ECO:0007669"/>
    <property type="project" value="UniProtKB-UniRule"/>
</dbReference>
<evidence type="ECO:0000256" key="1">
    <source>
        <dbReference type="ARBA" id="ARBA00022801"/>
    </source>
</evidence>
<comment type="caution">
    <text evidence="6">The sequence shown here is derived from an EMBL/GenBank/DDBJ whole genome shotgun (WGS) entry which is preliminary data.</text>
</comment>
<keyword evidence="1 3" id="KW-0378">Hydrolase</keyword>
<keyword evidence="4" id="KW-0175">Coiled coil</keyword>
<keyword evidence="2 3" id="KW-0823">Tryptophan catabolism</keyword>
<evidence type="ECO:0000313" key="7">
    <source>
        <dbReference type="Proteomes" id="UP000813385"/>
    </source>
</evidence>
<feature type="active site" evidence="3">
    <location>
        <position position="371"/>
    </location>
</feature>
<evidence type="ECO:0000256" key="4">
    <source>
        <dbReference type="SAM" id="Coils"/>
    </source>
</evidence>
<dbReference type="InterPro" id="IPR027519">
    <property type="entry name" value="KFase_ver/fungi-typ"/>
</dbReference>
<name>A0A8K0TE83_9PEZI</name>
<dbReference type="Proteomes" id="UP000813385">
    <property type="component" value="Unassembled WGS sequence"/>
</dbReference>
<dbReference type="PANTHER" id="PTHR48081">
    <property type="entry name" value="AB HYDROLASE SUPERFAMILY PROTEIN C4A8.06C"/>
    <property type="match status" value="1"/>
</dbReference>
<feature type="active site" description="Nucleophile" evidence="3">
    <location>
        <position position="245"/>
    </location>
</feature>
<dbReference type="InterPro" id="IPR050300">
    <property type="entry name" value="GDXG_lipolytic_enzyme"/>
</dbReference>
<sequence length="392" mass="43315">MSSPTILPTLCQCGTRLSAQQRAQPELECRMQNAECRVQNAECRVQEIIAHRSSHTRHPLVTTHLETLHCKGKSPRNRQPTGHSQSIPLPASTARSSLCSRLLAMDDASLVYTECRYGDHDLQKVGVWELPGTPGAGAAEGDWIIFIHGGAWRDPRKLHQGFLPSIRSLLASDAWPRLRPLVRGFASIDYRLSPHPEFPQDPASTPPETYRDARHPDHVLDVYAALSFLQNKYGFAHRHILLGHSAGATMAYQLLMGSSALGNHAPPDITLPRVVVGISGIYELVGLDERHNGNYASFISAAFGDDRNAWNNSMPARFPGSFNTALGERKAVLAWSPDDTLVDEPEIDGMTRKLQQDGVSPTIVKTLKGDHDFVWEDGHQVARLIQTVLLDL</sequence>
<feature type="compositionally biased region" description="Polar residues" evidence="5">
    <location>
        <begin position="77"/>
        <end position="90"/>
    </location>
</feature>
<comment type="catalytic activity">
    <reaction evidence="3">
        <text>N-formyl-L-kynurenine + H2O = L-kynurenine + formate + H(+)</text>
        <dbReference type="Rhea" id="RHEA:13009"/>
        <dbReference type="ChEBI" id="CHEBI:15377"/>
        <dbReference type="ChEBI" id="CHEBI:15378"/>
        <dbReference type="ChEBI" id="CHEBI:15740"/>
        <dbReference type="ChEBI" id="CHEBI:57959"/>
        <dbReference type="ChEBI" id="CHEBI:58629"/>
        <dbReference type="EC" id="3.5.1.9"/>
    </reaction>
</comment>
<accession>A0A8K0TE83</accession>
<evidence type="ECO:0000256" key="5">
    <source>
        <dbReference type="SAM" id="MobiDB-lite"/>
    </source>
</evidence>
<dbReference type="UniPathway" id="UPA00333">
    <property type="reaction ID" value="UER00454"/>
</dbReference>
<feature type="coiled-coil region" evidence="4">
    <location>
        <begin position="24"/>
        <end position="51"/>
    </location>
</feature>
<evidence type="ECO:0000256" key="2">
    <source>
        <dbReference type="ARBA" id="ARBA00023079"/>
    </source>
</evidence>
<feature type="short sequence motif" description="HGGXW" evidence="3">
    <location>
        <begin position="148"/>
        <end position="152"/>
    </location>
</feature>
<reference evidence="6" key="1">
    <citation type="journal article" date="2021" name="Nat. Commun.">
        <title>Genetic determinants of endophytism in the Arabidopsis root mycobiome.</title>
        <authorList>
            <person name="Mesny F."/>
            <person name="Miyauchi S."/>
            <person name="Thiergart T."/>
            <person name="Pickel B."/>
            <person name="Atanasova L."/>
            <person name="Karlsson M."/>
            <person name="Huettel B."/>
            <person name="Barry K.W."/>
            <person name="Haridas S."/>
            <person name="Chen C."/>
            <person name="Bauer D."/>
            <person name="Andreopoulos W."/>
            <person name="Pangilinan J."/>
            <person name="LaButti K."/>
            <person name="Riley R."/>
            <person name="Lipzen A."/>
            <person name="Clum A."/>
            <person name="Drula E."/>
            <person name="Henrissat B."/>
            <person name="Kohler A."/>
            <person name="Grigoriev I.V."/>
            <person name="Martin F.M."/>
            <person name="Hacquard S."/>
        </authorList>
    </citation>
    <scope>NUCLEOTIDE SEQUENCE</scope>
    <source>
        <strain evidence="6">MPI-CAGE-AT-0016</strain>
    </source>
</reference>
<organism evidence="6 7">
    <name type="scientific">Plectosphaerella cucumerina</name>
    <dbReference type="NCBI Taxonomy" id="40658"/>
    <lineage>
        <taxon>Eukaryota</taxon>
        <taxon>Fungi</taxon>
        <taxon>Dikarya</taxon>
        <taxon>Ascomycota</taxon>
        <taxon>Pezizomycotina</taxon>
        <taxon>Sordariomycetes</taxon>
        <taxon>Hypocreomycetidae</taxon>
        <taxon>Glomerellales</taxon>
        <taxon>Plectosphaerellaceae</taxon>
        <taxon>Plectosphaerella</taxon>
    </lineage>
</organism>
<comment type="pathway">
    <text evidence="3">Amino-acid degradation; L-tryptophan degradation via kynurenine pathway; L-kynurenine from L-tryptophan: step 2/2.</text>
</comment>
<gene>
    <name evidence="6" type="ORF">B0T11DRAFT_89904</name>
</gene>
<dbReference type="InterPro" id="IPR029058">
    <property type="entry name" value="AB_hydrolase_fold"/>
</dbReference>
<dbReference type="HAMAP" id="MF_03014">
    <property type="entry name" value="KFase"/>
    <property type="match status" value="1"/>
</dbReference>
<dbReference type="EMBL" id="JAGPXD010000003">
    <property type="protein sequence ID" value="KAH7362974.1"/>
    <property type="molecule type" value="Genomic_DNA"/>
</dbReference>
<dbReference type="GO" id="GO:0019441">
    <property type="term" value="P:L-tryptophan catabolic process to kynurenine"/>
    <property type="evidence" value="ECO:0007669"/>
    <property type="project" value="UniProtKB-UniRule"/>
</dbReference>
<dbReference type="OrthoDB" id="420264at2759"/>